<dbReference type="GO" id="GO:0016747">
    <property type="term" value="F:acyltransferase activity, transferring groups other than amino-acyl groups"/>
    <property type="evidence" value="ECO:0007669"/>
    <property type="project" value="InterPro"/>
</dbReference>
<dbReference type="Pfam" id="PF00583">
    <property type="entry name" value="Acetyltransf_1"/>
    <property type="match status" value="1"/>
</dbReference>
<evidence type="ECO:0000259" key="1">
    <source>
        <dbReference type="PROSITE" id="PS51186"/>
    </source>
</evidence>
<dbReference type="SUPFAM" id="SSF55729">
    <property type="entry name" value="Acyl-CoA N-acyltransferases (Nat)"/>
    <property type="match status" value="1"/>
</dbReference>
<dbReference type="RefSeq" id="WP_230866830.1">
    <property type="nucleotide sequence ID" value="NZ_CP046640.1"/>
</dbReference>
<dbReference type="InterPro" id="IPR050276">
    <property type="entry name" value="MshD_Acetyltransferase"/>
</dbReference>
<dbReference type="InterPro" id="IPR000182">
    <property type="entry name" value="GNAT_dom"/>
</dbReference>
<dbReference type="Proteomes" id="UP000665020">
    <property type="component" value="Chromosome"/>
</dbReference>
<accession>A0A8A7K9B0</accession>
<dbReference type="PANTHER" id="PTHR43617">
    <property type="entry name" value="L-AMINO ACID N-ACETYLTRANSFERASE"/>
    <property type="match status" value="1"/>
</dbReference>
<dbReference type="InterPro" id="IPR016181">
    <property type="entry name" value="Acyl_CoA_acyltransferase"/>
</dbReference>
<dbReference type="KEGG" id="ifn:GM661_10635"/>
<protein>
    <submittedName>
        <fullName evidence="2">GNAT family N-acetyltransferase</fullName>
    </submittedName>
</protein>
<sequence>MAVTMESSKYKFRKACLDDAVAIHDLVRKAFVHYSKEGMNPAMEESLEEIYNDIKDSIVLILEKNGRIIGSLRLVSEVEGSFYLKRFSIDPSYQDQGLGTILYSESEKAARDHGGKFIYLYSSVEDERLINFYRKLGFSCLKLDKVNGYQRGLWVKKIDGVD</sequence>
<dbReference type="EMBL" id="CP046640">
    <property type="protein sequence ID" value="QTL98393.1"/>
    <property type="molecule type" value="Genomic_DNA"/>
</dbReference>
<evidence type="ECO:0000313" key="3">
    <source>
        <dbReference type="Proteomes" id="UP000665020"/>
    </source>
</evidence>
<reference evidence="2" key="1">
    <citation type="submission" date="2019-12" db="EMBL/GenBank/DDBJ databases">
        <authorList>
            <person name="zhang j."/>
            <person name="sun C.M."/>
        </authorList>
    </citation>
    <scope>NUCLEOTIDE SEQUENCE</scope>
    <source>
        <strain evidence="2">NS-1</strain>
    </source>
</reference>
<dbReference type="CDD" id="cd04301">
    <property type="entry name" value="NAT_SF"/>
    <property type="match status" value="1"/>
</dbReference>
<feature type="domain" description="N-acetyltransferase" evidence="1">
    <location>
        <begin position="10"/>
        <end position="159"/>
    </location>
</feature>
<organism evidence="2 3">
    <name type="scientific">Iocasia fonsfrigidae</name>
    <dbReference type="NCBI Taxonomy" id="2682810"/>
    <lineage>
        <taxon>Bacteria</taxon>
        <taxon>Bacillati</taxon>
        <taxon>Bacillota</taxon>
        <taxon>Clostridia</taxon>
        <taxon>Halanaerobiales</taxon>
        <taxon>Halanaerobiaceae</taxon>
        <taxon>Iocasia</taxon>
    </lineage>
</organism>
<dbReference type="Gene3D" id="3.40.630.30">
    <property type="match status" value="1"/>
</dbReference>
<proteinExistence type="predicted"/>
<dbReference type="AlphaFoldDB" id="A0A8A7K9B0"/>
<dbReference type="PROSITE" id="PS51186">
    <property type="entry name" value="GNAT"/>
    <property type="match status" value="1"/>
</dbReference>
<evidence type="ECO:0000313" key="2">
    <source>
        <dbReference type="EMBL" id="QTL98393.1"/>
    </source>
</evidence>
<name>A0A8A7K9B0_9FIRM</name>
<keyword evidence="3" id="KW-1185">Reference proteome</keyword>
<gene>
    <name evidence="2" type="ORF">GM661_10635</name>
</gene>